<comment type="similarity">
    <text evidence="2 12">Belongs to the WhiB family.</text>
</comment>
<evidence type="ECO:0000256" key="7">
    <source>
        <dbReference type="ARBA" id="ARBA00023014"/>
    </source>
</evidence>
<dbReference type="HAMAP" id="MF_01479">
    <property type="entry name" value="WhiB"/>
    <property type="match status" value="1"/>
</dbReference>
<name>A0ABV4CG26_9PSEU</name>
<keyword evidence="11 12" id="KW-0804">Transcription</keyword>
<evidence type="ECO:0000256" key="11">
    <source>
        <dbReference type="ARBA" id="ARBA00023163"/>
    </source>
</evidence>
<evidence type="ECO:0000256" key="2">
    <source>
        <dbReference type="ARBA" id="ARBA00006597"/>
    </source>
</evidence>
<keyword evidence="10 12" id="KW-1015">Disulfide bond</keyword>
<comment type="subcellular location">
    <subcellularLocation>
        <location evidence="1 12">Cytoplasm</location>
    </subcellularLocation>
</comment>
<feature type="binding site" evidence="12">
    <location>
        <position position="23"/>
    </location>
    <ligand>
        <name>[4Fe-4S] cluster</name>
        <dbReference type="ChEBI" id="CHEBI:49883"/>
    </ligand>
</feature>
<comment type="cofactor">
    <cofactor evidence="12">
        <name>[4Fe-4S] cluster</name>
        <dbReference type="ChEBI" id="CHEBI:49883"/>
    </cofactor>
    <text evidence="12">Binds 1 [4Fe-4S] cluster per subunit. Following nitrosylation of the [4Fe-4S] cluster binds 1 [4Fe-8(NO)] cluster per subunit.</text>
</comment>
<feature type="binding site" evidence="12">
    <location>
        <position position="62"/>
    </location>
    <ligand>
        <name>[4Fe-4S] cluster</name>
        <dbReference type="ChEBI" id="CHEBI:49883"/>
    </ligand>
</feature>
<evidence type="ECO:0000256" key="3">
    <source>
        <dbReference type="ARBA" id="ARBA00022485"/>
    </source>
</evidence>
<evidence type="ECO:0000256" key="4">
    <source>
        <dbReference type="ARBA" id="ARBA00022490"/>
    </source>
</evidence>
<evidence type="ECO:0000313" key="14">
    <source>
        <dbReference type="EMBL" id="MEY8039966.1"/>
    </source>
</evidence>
<feature type="binding site" evidence="12">
    <location>
        <position position="53"/>
    </location>
    <ligand>
        <name>[4Fe-4S] cluster</name>
        <dbReference type="ChEBI" id="CHEBI:49883"/>
    </ligand>
</feature>
<keyword evidence="5 12" id="KW-0479">Metal-binding</keyword>
<evidence type="ECO:0000313" key="15">
    <source>
        <dbReference type="Proteomes" id="UP001564626"/>
    </source>
</evidence>
<keyword evidence="4 12" id="KW-0963">Cytoplasm</keyword>
<keyword evidence="9 12" id="KW-0238">DNA-binding</keyword>
<evidence type="ECO:0000259" key="13">
    <source>
        <dbReference type="PROSITE" id="PS51674"/>
    </source>
</evidence>
<dbReference type="PANTHER" id="PTHR38839">
    <property type="entry name" value="TRANSCRIPTIONAL REGULATOR WHID-RELATED"/>
    <property type="match status" value="1"/>
</dbReference>
<evidence type="ECO:0000256" key="6">
    <source>
        <dbReference type="ARBA" id="ARBA00023004"/>
    </source>
</evidence>
<evidence type="ECO:0000256" key="10">
    <source>
        <dbReference type="ARBA" id="ARBA00023157"/>
    </source>
</evidence>
<organism evidence="14 15">
    <name type="scientific">Saccharopolyspora cebuensis</name>
    <dbReference type="NCBI Taxonomy" id="418759"/>
    <lineage>
        <taxon>Bacteria</taxon>
        <taxon>Bacillati</taxon>
        <taxon>Actinomycetota</taxon>
        <taxon>Actinomycetes</taxon>
        <taxon>Pseudonocardiales</taxon>
        <taxon>Pseudonocardiaceae</taxon>
        <taxon>Saccharopolyspora</taxon>
    </lineage>
</organism>
<protein>
    <recommendedName>
        <fullName evidence="12">Transcriptional regulator WhiB</fullName>
    </recommendedName>
</protein>
<keyword evidence="3 12" id="KW-0004">4Fe-4S</keyword>
<evidence type="ECO:0000256" key="9">
    <source>
        <dbReference type="ARBA" id="ARBA00023125"/>
    </source>
</evidence>
<dbReference type="InterPro" id="IPR003482">
    <property type="entry name" value="Whib"/>
</dbReference>
<evidence type="ECO:0000256" key="1">
    <source>
        <dbReference type="ARBA" id="ARBA00004496"/>
    </source>
</evidence>
<gene>
    <name evidence="12" type="primary">whiB</name>
    <name evidence="14" type="ORF">AB8O55_11215</name>
</gene>
<dbReference type="EMBL" id="JBGEHV010000016">
    <property type="protein sequence ID" value="MEY8039966.1"/>
    <property type="molecule type" value="Genomic_DNA"/>
</dbReference>
<feature type="binding site" evidence="12">
    <location>
        <position position="56"/>
    </location>
    <ligand>
        <name>[4Fe-4S] cluster</name>
        <dbReference type="ChEBI" id="CHEBI:49883"/>
    </ligand>
</feature>
<sequence>MNKTARLPRPVVDSYQWQLDAACRHEETSRFFHPDNERGSARHNRERRAKEVCFECPVMQQCRAHALNAREPFGVWGGLGELERRDMLAGDRAA</sequence>
<keyword evidence="7 12" id="KW-0411">Iron-sulfur</keyword>
<evidence type="ECO:0000256" key="8">
    <source>
        <dbReference type="ARBA" id="ARBA00023015"/>
    </source>
</evidence>
<comment type="PTM">
    <text evidence="12">The Fe-S cluster can be nitrosylated by nitric oxide (NO).</text>
</comment>
<accession>A0ABV4CG26</accession>
<dbReference type="Pfam" id="PF02467">
    <property type="entry name" value="Whib"/>
    <property type="match status" value="1"/>
</dbReference>
<keyword evidence="8 12" id="KW-0805">Transcription regulation</keyword>
<dbReference type="PROSITE" id="PS51674">
    <property type="entry name" value="4FE4S_WBL"/>
    <property type="match status" value="1"/>
</dbReference>
<evidence type="ECO:0000256" key="5">
    <source>
        <dbReference type="ARBA" id="ARBA00022723"/>
    </source>
</evidence>
<comment type="PTM">
    <text evidence="12">Upon Fe-S cluster removal intramolecular disulfide bonds are formed.</text>
</comment>
<dbReference type="InterPro" id="IPR034768">
    <property type="entry name" value="4FE4S_WBL"/>
</dbReference>
<dbReference type="Proteomes" id="UP001564626">
    <property type="component" value="Unassembled WGS sequence"/>
</dbReference>
<dbReference type="RefSeq" id="WP_345363149.1">
    <property type="nucleotide sequence ID" value="NZ_BAABII010000009.1"/>
</dbReference>
<comment type="caution">
    <text evidence="14">The sequence shown here is derived from an EMBL/GenBank/DDBJ whole genome shotgun (WGS) entry which is preliminary data.</text>
</comment>
<reference evidence="14 15" key="1">
    <citation type="submission" date="2024-08" db="EMBL/GenBank/DDBJ databases">
        <title>Genome mining of Saccharopolyspora cebuensis PGLac3 from Nigerian medicinal plant.</title>
        <authorList>
            <person name="Ezeobiora C.E."/>
            <person name="Igbokwe N.H."/>
            <person name="Amin D.H."/>
            <person name="Mendie U.E."/>
        </authorList>
    </citation>
    <scope>NUCLEOTIDE SEQUENCE [LARGE SCALE GENOMIC DNA]</scope>
    <source>
        <strain evidence="14 15">PGLac3</strain>
    </source>
</reference>
<dbReference type="PANTHER" id="PTHR38839:SF5">
    <property type="entry name" value="TRANSCRIPTIONAL REGULATOR WHID"/>
    <property type="match status" value="1"/>
</dbReference>
<comment type="function">
    <text evidence="12">Acts as a transcriptional regulator. Probably redox-responsive. The apo- but not holo-form probably binds DNA.</text>
</comment>
<evidence type="ECO:0000256" key="12">
    <source>
        <dbReference type="HAMAP-Rule" id="MF_01479"/>
    </source>
</evidence>
<keyword evidence="6 12" id="KW-0408">Iron</keyword>
<proteinExistence type="inferred from homology"/>
<feature type="domain" description="4Fe-4S Wbl-type" evidence="13">
    <location>
        <begin position="22"/>
        <end position="86"/>
    </location>
</feature>
<keyword evidence="15" id="KW-1185">Reference proteome</keyword>